<keyword evidence="1" id="KW-0812">Transmembrane</keyword>
<dbReference type="RefSeq" id="WP_378551672.1">
    <property type="nucleotide sequence ID" value="NZ_JBHSBA010000007.1"/>
</dbReference>
<accession>A0ABV8L8B9</accession>
<reference evidence="3" key="1">
    <citation type="journal article" date="2019" name="Int. J. Syst. Evol. Microbiol.">
        <title>The Global Catalogue of Microorganisms (GCM) 10K type strain sequencing project: providing services to taxonomists for standard genome sequencing and annotation.</title>
        <authorList>
            <consortium name="The Broad Institute Genomics Platform"/>
            <consortium name="The Broad Institute Genome Sequencing Center for Infectious Disease"/>
            <person name="Wu L."/>
            <person name="Ma J."/>
        </authorList>
    </citation>
    <scope>NUCLEOTIDE SEQUENCE [LARGE SCALE GENOMIC DNA]</scope>
    <source>
        <strain evidence="3">CGMCC 4.7204</strain>
    </source>
</reference>
<evidence type="ECO:0000313" key="3">
    <source>
        <dbReference type="Proteomes" id="UP001595767"/>
    </source>
</evidence>
<dbReference type="Pfam" id="PF17197">
    <property type="entry name" value="DUF5134"/>
    <property type="match status" value="1"/>
</dbReference>
<feature type="transmembrane region" description="Helical" evidence="1">
    <location>
        <begin position="174"/>
        <end position="194"/>
    </location>
</feature>
<evidence type="ECO:0000313" key="2">
    <source>
        <dbReference type="EMBL" id="MFC4126728.1"/>
    </source>
</evidence>
<proteinExistence type="predicted"/>
<feature type="transmembrane region" description="Helical" evidence="1">
    <location>
        <begin position="98"/>
        <end position="119"/>
    </location>
</feature>
<feature type="transmembrane region" description="Helical" evidence="1">
    <location>
        <begin position="131"/>
        <end position="153"/>
    </location>
</feature>
<evidence type="ECO:0000256" key="1">
    <source>
        <dbReference type="SAM" id="Phobius"/>
    </source>
</evidence>
<dbReference type="Proteomes" id="UP001595767">
    <property type="component" value="Unassembled WGS sequence"/>
</dbReference>
<dbReference type="EMBL" id="JBHSBA010000007">
    <property type="protein sequence ID" value="MFC4126728.1"/>
    <property type="molecule type" value="Genomic_DNA"/>
</dbReference>
<gene>
    <name evidence="2" type="ORF">ACFOW8_17460</name>
</gene>
<organism evidence="2 3">
    <name type="scientific">Nocardia rhizosphaerae</name>
    <dbReference type="NCBI Taxonomy" id="1691571"/>
    <lineage>
        <taxon>Bacteria</taxon>
        <taxon>Bacillati</taxon>
        <taxon>Actinomycetota</taxon>
        <taxon>Actinomycetes</taxon>
        <taxon>Mycobacteriales</taxon>
        <taxon>Nocardiaceae</taxon>
        <taxon>Nocardia</taxon>
    </lineage>
</organism>
<feature type="transmembrane region" description="Helical" evidence="1">
    <location>
        <begin position="69"/>
        <end position="86"/>
    </location>
</feature>
<keyword evidence="3" id="KW-1185">Reference proteome</keyword>
<keyword evidence="1" id="KW-0472">Membrane</keyword>
<dbReference type="InterPro" id="IPR033458">
    <property type="entry name" value="DUF5134"/>
</dbReference>
<feature type="transmembrane region" description="Helical" evidence="1">
    <location>
        <begin position="12"/>
        <end position="31"/>
    </location>
</feature>
<keyword evidence="1" id="KW-1133">Transmembrane helix</keyword>
<protein>
    <submittedName>
        <fullName evidence="2">DUF5134 domain-containing protein</fullName>
    </submittedName>
</protein>
<feature type="transmembrane region" description="Helical" evidence="1">
    <location>
        <begin position="43"/>
        <end position="63"/>
    </location>
</feature>
<name>A0ABV8L8B9_9NOCA</name>
<comment type="caution">
    <text evidence="2">The sequence shown here is derived from an EMBL/GenBank/DDBJ whole genome shotgun (WGS) entry which is preliminary data.</text>
</comment>
<sequence>MAEFVEQYTLVRWPVVAAFVLALGIVAVRLTRPARGPRQDDTATDGAHLLMCLVMLAMLIFPADTHPHAVRGVLTALIVAFALLLAERVVGRRAGTRIDGAAAMGYHLVAALAMLYAMGGHGAGGHTAAGPSWPAAVLAVLFSLDALVAAATARRGGGWHRFAHPAGAHPLTSALVPHIVMDIGTVFMLIAAIGR</sequence>